<dbReference type="RefSeq" id="WP_380188781.1">
    <property type="nucleotide sequence ID" value="NZ_JBHTBQ010000033.1"/>
</dbReference>
<dbReference type="Proteomes" id="UP001596473">
    <property type="component" value="Unassembled WGS sequence"/>
</dbReference>
<evidence type="ECO:0000313" key="4">
    <source>
        <dbReference type="Proteomes" id="UP001596473"/>
    </source>
</evidence>
<name>A0ABW2R570_9NEIS</name>
<proteinExistence type="predicted"/>
<evidence type="ECO:0000256" key="1">
    <source>
        <dbReference type="SAM" id="MobiDB-lite"/>
    </source>
</evidence>
<feature type="region of interest" description="Disordered" evidence="1">
    <location>
        <begin position="38"/>
        <end position="85"/>
    </location>
</feature>
<accession>A0ABW2R570</accession>
<keyword evidence="2" id="KW-0732">Signal</keyword>
<evidence type="ECO:0000256" key="2">
    <source>
        <dbReference type="SAM" id="SignalP"/>
    </source>
</evidence>
<protein>
    <recommendedName>
        <fullName evidence="5">Periplasmic protein</fullName>
    </recommendedName>
</protein>
<keyword evidence="4" id="KW-1185">Reference proteome</keyword>
<dbReference type="EMBL" id="JBHTBQ010000033">
    <property type="protein sequence ID" value="MFC7421215.1"/>
    <property type="molecule type" value="Genomic_DNA"/>
</dbReference>
<evidence type="ECO:0008006" key="5">
    <source>
        <dbReference type="Google" id="ProtNLM"/>
    </source>
</evidence>
<feature type="signal peptide" evidence="2">
    <location>
        <begin position="1"/>
        <end position="21"/>
    </location>
</feature>
<sequence length="85" mass="9083">MKKYLLIASMIASFAATAAWADISKWVDNSDIPKVAEMHADARSTTPPDMMTDTPRKPNQADDASAPTSTDPIPSSPLDDDGFGD</sequence>
<reference evidence="4" key="1">
    <citation type="journal article" date="2019" name="Int. J. Syst. Evol. Microbiol.">
        <title>The Global Catalogue of Microorganisms (GCM) 10K type strain sequencing project: providing services to taxonomists for standard genome sequencing and annotation.</title>
        <authorList>
            <consortium name="The Broad Institute Genomics Platform"/>
            <consortium name="The Broad Institute Genome Sequencing Center for Infectious Disease"/>
            <person name="Wu L."/>
            <person name="Ma J."/>
        </authorList>
    </citation>
    <scope>NUCLEOTIDE SEQUENCE [LARGE SCALE GENOMIC DNA]</scope>
    <source>
        <strain evidence="4">CCUG 62945</strain>
    </source>
</reference>
<gene>
    <name evidence="3" type="ORF">ACFQNF_15235</name>
</gene>
<comment type="caution">
    <text evidence="3">The sequence shown here is derived from an EMBL/GenBank/DDBJ whole genome shotgun (WGS) entry which is preliminary data.</text>
</comment>
<feature type="chain" id="PRO_5046714670" description="Periplasmic protein" evidence="2">
    <location>
        <begin position="22"/>
        <end position="85"/>
    </location>
</feature>
<evidence type="ECO:0000313" key="3">
    <source>
        <dbReference type="EMBL" id="MFC7421215.1"/>
    </source>
</evidence>
<organism evidence="3 4">
    <name type="scientific">Iodobacter arcticus</name>
    <dbReference type="NCBI Taxonomy" id="590593"/>
    <lineage>
        <taxon>Bacteria</taxon>
        <taxon>Pseudomonadati</taxon>
        <taxon>Pseudomonadota</taxon>
        <taxon>Betaproteobacteria</taxon>
        <taxon>Neisseriales</taxon>
        <taxon>Chitinibacteraceae</taxon>
        <taxon>Iodobacter</taxon>
    </lineage>
</organism>